<comment type="caution">
    <text evidence="2">The sequence shown here is derived from an EMBL/GenBank/DDBJ whole genome shotgun (WGS) entry which is preliminary data.</text>
</comment>
<reference evidence="2 3" key="1">
    <citation type="journal article" date="2016" name="Nat. Commun.">
        <title>Thousands of microbial genomes shed light on interconnected biogeochemical processes in an aquifer system.</title>
        <authorList>
            <person name="Anantharaman K."/>
            <person name="Brown C.T."/>
            <person name="Hug L.A."/>
            <person name="Sharon I."/>
            <person name="Castelle C.J."/>
            <person name="Probst A.J."/>
            <person name="Thomas B.C."/>
            <person name="Singh A."/>
            <person name="Wilkins M.J."/>
            <person name="Karaoz U."/>
            <person name="Brodie E.L."/>
            <person name="Williams K.H."/>
            <person name="Hubbard S.S."/>
            <person name="Banfield J.F."/>
        </authorList>
    </citation>
    <scope>NUCLEOTIDE SEQUENCE [LARGE SCALE GENOMIC DNA]</scope>
</reference>
<evidence type="ECO:0000313" key="3">
    <source>
        <dbReference type="Proteomes" id="UP000177197"/>
    </source>
</evidence>
<feature type="transmembrane region" description="Helical" evidence="1">
    <location>
        <begin position="24"/>
        <end position="45"/>
    </location>
</feature>
<dbReference type="EMBL" id="MEYV01000019">
    <property type="protein sequence ID" value="OGD39735.1"/>
    <property type="molecule type" value="Genomic_DNA"/>
</dbReference>
<protein>
    <submittedName>
        <fullName evidence="2">Uncharacterized protein</fullName>
    </submittedName>
</protein>
<evidence type="ECO:0000256" key="1">
    <source>
        <dbReference type="SAM" id="Phobius"/>
    </source>
</evidence>
<name>A0A1F5CA67_9BACT</name>
<keyword evidence="1" id="KW-0472">Membrane</keyword>
<sequence length="244" mass="25302">MKVDFKKFVVKFDKVSKPEREEKFWPVFMVSLALFLMVSFGSDFIDFARAATSSVALSVTVSSTLSFSVDSGSKGFAALTAGTPQQATSMLYVTTNNATGYYTSINRASTTVTLSSGSETISDAPSGYNWTAPTATSTATGPSATWTYGTTKGLGFRVVVSASDIGSGASTTCGAATGWWGATDDGAAKFSGVSTSTSAQKIADCNFYNSGGTGQAVVFRLDVPVNQAGGTYTSSPITYTVLAN</sequence>
<dbReference type="AlphaFoldDB" id="A0A1F5CA67"/>
<keyword evidence="1" id="KW-0812">Transmembrane</keyword>
<keyword evidence="1" id="KW-1133">Transmembrane helix</keyword>
<organism evidence="2 3">
    <name type="scientific">Candidatus Azambacteria bacterium RIFCSPLOWO2_02_FULL_44_14</name>
    <dbReference type="NCBI Taxonomy" id="1797306"/>
    <lineage>
        <taxon>Bacteria</taxon>
        <taxon>Candidatus Azamiibacteriota</taxon>
    </lineage>
</organism>
<gene>
    <name evidence="2" type="ORF">A3I30_00695</name>
</gene>
<dbReference type="Proteomes" id="UP000177197">
    <property type="component" value="Unassembled WGS sequence"/>
</dbReference>
<accession>A0A1F5CA67</accession>
<evidence type="ECO:0000313" key="2">
    <source>
        <dbReference type="EMBL" id="OGD39735.1"/>
    </source>
</evidence>
<proteinExistence type="predicted"/>